<proteinExistence type="predicted"/>
<keyword evidence="3" id="KW-1185">Reference proteome</keyword>
<feature type="domain" description="Bacterial bifunctional deaminase-reductase C-terminal" evidence="1">
    <location>
        <begin position="5"/>
        <end position="173"/>
    </location>
</feature>
<accession>A0ABS9INN0</accession>
<gene>
    <name evidence="2" type="ORF">L5G33_01610</name>
</gene>
<dbReference type="SUPFAM" id="SSF53597">
    <property type="entry name" value="Dihydrofolate reductase-like"/>
    <property type="match status" value="1"/>
</dbReference>
<name>A0ABS9INN0_9ACTN</name>
<evidence type="ECO:0000313" key="3">
    <source>
        <dbReference type="Proteomes" id="UP001200110"/>
    </source>
</evidence>
<evidence type="ECO:0000259" key="1">
    <source>
        <dbReference type="Pfam" id="PF01872"/>
    </source>
</evidence>
<dbReference type="Gene3D" id="3.40.430.10">
    <property type="entry name" value="Dihydrofolate Reductase, subunit A"/>
    <property type="match status" value="1"/>
</dbReference>
<evidence type="ECO:0000313" key="2">
    <source>
        <dbReference type="EMBL" id="MCF8587161.1"/>
    </source>
</evidence>
<dbReference type="PANTHER" id="PTHR38011:SF2">
    <property type="entry name" value="BIFUNCTIONAL DEAMINASE-REDUCTASE DOMAIN PROTEIN"/>
    <property type="match status" value="1"/>
</dbReference>
<dbReference type="Proteomes" id="UP001200110">
    <property type="component" value="Unassembled WGS sequence"/>
</dbReference>
<dbReference type="RefSeq" id="WP_236996384.1">
    <property type="nucleotide sequence ID" value="NZ_JAKKOR010000001.1"/>
</dbReference>
<protein>
    <submittedName>
        <fullName evidence="2">Dihydrofolate reductase family protein</fullName>
    </submittedName>
</protein>
<dbReference type="InterPro" id="IPR024072">
    <property type="entry name" value="DHFR-like_dom_sf"/>
</dbReference>
<organism evidence="2 3">
    <name type="scientific">Gordonia liuliyuniae</name>
    <dbReference type="NCBI Taxonomy" id="2911517"/>
    <lineage>
        <taxon>Bacteria</taxon>
        <taxon>Bacillati</taxon>
        <taxon>Actinomycetota</taxon>
        <taxon>Actinomycetes</taxon>
        <taxon>Mycobacteriales</taxon>
        <taxon>Gordoniaceae</taxon>
        <taxon>Gordonia</taxon>
    </lineage>
</organism>
<comment type="caution">
    <text evidence="2">The sequence shown here is derived from an EMBL/GenBank/DDBJ whole genome shotgun (WGS) entry which is preliminary data.</text>
</comment>
<dbReference type="InterPro" id="IPR002734">
    <property type="entry name" value="RibDG_C"/>
</dbReference>
<sequence length="182" mass="20416">MRPLRYSINTTLDGCVDHREGVPEPQMHKHAERMIAEADALILGRTTYLMMEEGWRDPDQVAAMPEWMQSFATAIGAAKKYVVSGVLTEVDWNAELLGGDLRQAVTELKNRPGNGLYVGGVQLPTALAQWGLIDEYQFLVHPRVIGHGPRLFDGLEQPIDLTLVGREEFRSGAMVLRYRGRE</sequence>
<dbReference type="EMBL" id="JAKKOR010000001">
    <property type="protein sequence ID" value="MCF8587161.1"/>
    <property type="molecule type" value="Genomic_DNA"/>
</dbReference>
<dbReference type="InterPro" id="IPR050765">
    <property type="entry name" value="Riboflavin_Biosynth_HTPR"/>
</dbReference>
<dbReference type="Pfam" id="PF01872">
    <property type="entry name" value="RibD_C"/>
    <property type="match status" value="1"/>
</dbReference>
<reference evidence="2 3" key="1">
    <citation type="submission" date="2022-01" db="EMBL/GenBank/DDBJ databases">
        <authorList>
            <person name="Huang Y."/>
        </authorList>
    </citation>
    <scope>NUCLEOTIDE SEQUENCE [LARGE SCALE GENOMIC DNA]</scope>
    <source>
        <strain evidence="2 3">HY366</strain>
    </source>
</reference>
<dbReference type="PANTHER" id="PTHR38011">
    <property type="entry name" value="DIHYDROFOLATE REDUCTASE FAMILY PROTEIN (AFU_ORTHOLOGUE AFUA_8G06820)"/>
    <property type="match status" value="1"/>
</dbReference>